<organism evidence="13 14">
    <name type="scientific">Stygiobacter electus</name>
    <dbReference type="NCBI Taxonomy" id="3032292"/>
    <lineage>
        <taxon>Bacteria</taxon>
        <taxon>Pseudomonadati</taxon>
        <taxon>Ignavibacteriota</taxon>
        <taxon>Ignavibacteria</taxon>
        <taxon>Ignavibacteriales</taxon>
        <taxon>Melioribacteraceae</taxon>
        <taxon>Stygiobacter</taxon>
    </lineage>
</organism>
<dbReference type="InterPro" id="IPR004520">
    <property type="entry name" value="GTPase_MnmE"/>
</dbReference>
<name>A0AAE3TE94_9BACT</name>
<keyword evidence="14" id="KW-1185">Reference proteome</keyword>
<keyword evidence="4 10" id="KW-0479">Metal-binding</keyword>
<dbReference type="InterPro" id="IPR027266">
    <property type="entry name" value="TrmE/GcvT-like"/>
</dbReference>
<evidence type="ECO:0000256" key="6">
    <source>
        <dbReference type="ARBA" id="ARBA00022801"/>
    </source>
</evidence>
<dbReference type="InterPro" id="IPR027368">
    <property type="entry name" value="MnmE_dom2"/>
</dbReference>
<evidence type="ECO:0000256" key="10">
    <source>
        <dbReference type="HAMAP-Rule" id="MF_00379"/>
    </source>
</evidence>
<proteinExistence type="inferred from homology"/>
<comment type="function">
    <text evidence="10">Exhibits a very high intrinsic GTPase hydrolysis rate. Involved in the addition of a carboxymethylaminomethyl (cmnm) group at the wobble position (U34) of certain tRNAs, forming tRNA-cmnm(5)s(2)U34.</text>
</comment>
<dbReference type="PANTHER" id="PTHR42714:SF2">
    <property type="entry name" value="TRNA MODIFICATION GTPASE GTPBP3, MITOCHONDRIAL"/>
    <property type="match status" value="1"/>
</dbReference>
<feature type="binding site" evidence="10">
    <location>
        <position position="232"/>
    </location>
    <ligand>
        <name>K(+)</name>
        <dbReference type="ChEBI" id="CHEBI:29103"/>
    </ligand>
</feature>
<keyword evidence="5 10" id="KW-0547">Nucleotide-binding</keyword>
<evidence type="ECO:0000256" key="2">
    <source>
        <dbReference type="ARBA" id="ARBA00022490"/>
    </source>
</evidence>
<dbReference type="Gene3D" id="3.30.1360.120">
    <property type="entry name" value="Probable tRNA modification gtpase trme, domain 1"/>
    <property type="match status" value="1"/>
</dbReference>
<dbReference type="FunFam" id="3.40.50.300:FF:001376">
    <property type="entry name" value="tRNA modification GTPase MnmE"/>
    <property type="match status" value="1"/>
</dbReference>
<dbReference type="InterPro" id="IPR027417">
    <property type="entry name" value="P-loop_NTPase"/>
</dbReference>
<dbReference type="PRINTS" id="PR00326">
    <property type="entry name" value="GTP1OBG"/>
</dbReference>
<feature type="binding site" evidence="10">
    <location>
        <position position="452"/>
    </location>
    <ligand>
        <name>(6S)-5-formyl-5,6,7,8-tetrahydrofolate</name>
        <dbReference type="ChEBI" id="CHEBI:57457"/>
    </ligand>
</feature>
<comment type="subunit">
    <text evidence="10">Homodimer. Heterotetramer of two MnmE and two MnmG subunits.</text>
</comment>
<evidence type="ECO:0000313" key="14">
    <source>
        <dbReference type="Proteomes" id="UP001221302"/>
    </source>
</evidence>
<dbReference type="Proteomes" id="UP001221302">
    <property type="component" value="Unassembled WGS sequence"/>
</dbReference>
<feature type="binding site" evidence="10">
    <location>
        <position position="251"/>
    </location>
    <ligand>
        <name>K(+)</name>
        <dbReference type="ChEBI" id="CHEBI:29103"/>
    </ligand>
</feature>
<dbReference type="AlphaFoldDB" id="A0AAE3TE94"/>
<dbReference type="EC" id="3.6.-.-" evidence="10"/>
<reference evidence="13" key="1">
    <citation type="submission" date="2023-03" db="EMBL/GenBank/DDBJ databases">
        <title>Stygiobacter electus gen. nov., sp. nov., facultatively anaerobic thermotolerant bacterium of the class Ignavibacteria from a well of Yessentuki mineral water deposit.</title>
        <authorList>
            <person name="Podosokorskaya O.A."/>
            <person name="Elcheninov A.G."/>
            <person name="Petrova N.F."/>
            <person name="Zavarzina D.G."/>
            <person name="Kublanov I.V."/>
            <person name="Merkel A.Y."/>
        </authorList>
    </citation>
    <scope>NUCLEOTIDE SEQUENCE</scope>
    <source>
        <strain evidence="13">09-Me</strain>
    </source>
</reference>
<keyword evidence="2 10" id="KW-0963">Cytoplasm</keyword>
<feature type="binding site" evidence="10">
    <location>
        <position position="25"/>
    </location>
    <ligand>
        <name>(6S)-5-formyl-5,6,7,8-tetrahydrofolate</name>
        <dbReference type="ChEBI" id="CHEBI:57457"/>
    </ligand>
</feature>
<comment type="subcellular location">
    <subcellularLocation>
        <location evidence="10">Cytoplasm</location>
    </subcellularLocation>
</comment>
<dbReference type="NCBIfam" id="NF003661">
    <property type="entry name" value="PRK05291.1-3"/>
    <property type="match status" value="1"/>
</dbReference>
<dbReference type="SUPFAM" id="SSF52540">
    <property type="entry name" value="P-loop containing nucleoside triphosphate hydrolases"/>
    <property type="match status" value="1"/>
</dbReference>
<dbReference type="GO" id="GO:0005829">
    <property type="term" value="C:cytosol"/>
    <property type="evidence" value="ECO:0007669"/>
    <property type="project" value="TreeGrafter"/>
</dbReference>
<dbReference type="FunFam" id="3.30.1360.120:FF:000003">
    <property type="entry name" value="tRNA modification GTPase MnmE"/>
    <property type="match status" value="1"/>
</dbReference>
<dbReference type="Pfam" id="PF12631">
    <property type="entry name" value="MnmE_helical"/>
    <property type="match status" value="1"/>
</dbReference>
<dbReference type="InterPro" id="IPR025867">
    <property type="entry name" value="MnmE_helical"/>
</dbReference>
<dbReference type="GO" id="GO:0042802">
    <property type="term" value="F:identical protein binding"/>
    <property type="evidence" value="ECO:0007669"/>
    <property type="project" value="UniProtKB-ARBA"/>
</dbReference>
<dbReference type="HAMAP" id="MF_00379">
    <property type="entry name" value="GTPase_MnmE"/>
    <property type="match status" value="1"/>
</dbReference>
<evidence type="ECO:0000256" key="7">
    <source>
        <dbReference type="ARBA" id="ARBA00022842"/>
    </source>
</evidence>
<dbReference type="Gene3D" id="3.40.50.300">
    <property type="entry name" value="P-loop containing nucleotide triphosphate hydrolases"/>
    <property type="match status" value="1"/>
</dbReference>
<gene>
    <name evidence="10 13" type="primary">mnmE</name>
    <name evidence="10" type="synonym">trmE</name>
    <name evidence="13" type="ORF">P0M35_07710</name>
</gene>
<dbReference type="GO" id="GO:0046872">
    <property type="term" value="F:metal ion binding"/>
    <property type="evidence" value="ECO:0007669"/>
    <property type="project" value="UniProtKB-KW"/>
</dbReference>
<evidence type="ECO:0000313" key="13">
    <source>
        <dbReference type="EMBL" id="MDF1612033.1"/>
    </source>
</evidence>
<feature type="binding site" evidence="10">
    <location>
        <position position="236"/>
    </location>
    <ligand>
        <name>Mg(2+)</name>
        <dbReference type="ChEBI" id="CHEBI:18420"/>
    </ligand>
</feature>
<evidence type="ECO:0000259" key="12">
    <source>
        <dbReference type="PROSITE" id="PS51709"/>
    </source>
</evidence>
<dbReference type="CDD" id="cd14858">
    <property type="entry name" value="TrmE_N"/>
    <property type="match status" value="1"/>
</dbReference>
<dbReference type="Pfam" id="PF10396">
    <property type="entry name" value="TrmE_N"/>
    <property type="match status" value="1"/>
</dbReference>
<feature type="binding site" evidence="10">
    <location>
        <begin position="276"/>
        <end position="279"/>
    </location>
    <ligand>
        <name>GTP</name>
        <dbReference type="ChEBI" id="CHEBI:37565"/>
    </ligand>
</feature>
<comment type="caution">
    <text evidence="10">Lacks conserved residue(s) required for the propagation of feature annotation.</text>
</comment>
<dbReference type="InterPro" id="IPR018948">
    <property type="entry name" value="GTP-bd_TrmE_N"/>
</dbReference>
<dbReference type="Pfam" id="PF01926">
    <property type="entry name" value="MMR_HSR1"/>
    <property type="match status" value="1"/>
</dbReference>
<feature type="binding site" evidence="10">
    <location>
        <position position="256"/>
    </location>
    <ligand>
        <name>K(+)</name>
        <dbReference type="ChEBI" id="CHEBI:29103"/>
    </ligand>
</feature>
<dbReference type="Gene3D" id="1.20.120.430">
    <property type="entry name" value="tRNA modification GTPase MnmE domain 2"/>
    <property type="match status" value="1"/>
</dbReference>
<feature type="binding site" evidence="10">
    <location>
        <position position="253"/>
    </location>
    <ligand>
        <name>K(+)</name>
        <dbReference type="ChEBI" id="CHEBI:29103"/>
    </ligand>
</feature>
<keyword evidence="8 10" id="KW-0630">Potassium</keyword>
<dbReference type="RefSeq" id="WP_321535801.1">
    <property type="nucleotide sequence ID" value="NZ_JARGDL010000009.1"/>
</dbReference>
<dbReference type="GO" id="GO:0030488">
    <property type="term" value="P:tRNA methylation"/>
    <property type="evidence" value="ECO:0007669"/>
    <property type="project" value="TreeGrafter"/>
</dbReference>
<keyword evidence="3 10" id="KW-0819">tRNA processing</keyword>
<dbReference type="SUPFAM" id="SSF116878">
    <property type="entry name" value="TrmE connector domain"/>
    <property type="match status" value="1"/>
</dbReference>
<dbReference type="GO" id="GO:0002098">
    <property type="term" value="P:tRNA wobble uridine modification"/>
    <property type="evidence" value="ECO:0007669"/>
    <property type="project" value="TreeGrafter"/>
</dbReference>
<dbReference type="NCBIfam" id="TIGR00450">
    <property type="entry name" value="mnmE_trmE_thdF"/>
    <property type="match status" value="1"/>
</dbReference>
<evidence type="ECO:0000256" key="3">
    <source>
        <dbReference type="ARBA" id="ARBA00022694"/>
    </source>
</evidence>
<feature type="binding site" evidence="10">
    <location>
        <position position="126"/>
    </location>
    <ligand>
        <name>(6S)-5-formyl-5,6,7,8-tetrahydrofolate</name>
        <dbReference type="ChEBI" id="CHEBI:57457"/>
    </ligand>
</feature>
<feature type="binding site" evidence="10">
    <location>
        <position position="257"/>
    </location>
    <ligand>
        <name>Mg(2+)</name>
        <dbReference type="ChEBI" id="CHEBI:18420"/>
    </ligand>
</feature>
<dbReference type="InterPro" id="IPR005225">
    <property type="entry name" value="Small_GTP-bd"/>
</dbReference>
<evidence type="ECO:0000256" key="4">
    <source>
        <dbReference type="ARBA" id="ARBA00022723"/>
    </source>
</evidence>
<feature type="binding site" evidence="10">
    <location>
        <begin position="251"/>
        <end position="257"/>
    </location>
    <ligand>
        <name>GTP</name>
        <dbReference type="ChEBI" id="CHEBI:37565"/>
    </ligand>
</feature>
<feature type="binding site" evidence="10">
    <location>
        <begin position="232"/>
        <end position="237"/>
    </location>
    <ligand>
        <name>GTP</name>
        <dbReference type="ChEBI" id="CHEBI:37565"/>
    </ligand>
</feature>
<evidence type="ECO:0000256" key="5">
    <source>
        <dbReference type="ARBA" id="ARBA00022741"/>
    </source>
</evidence>
<dbReference type="EMBL" id="JARGDL010000009">
    <property type="protein sequence ID" value="MDF1612033.1"/>
    <property type="molecule type" value="Genomic_DNA"/>
</dbReference>
<dbReference type="GO" id="GO:0005525">
    <property type="term" value="F:GTP binding"/>
    <property type="evidence" value="ECO:0007669"/>
    <property type="project" value="UniProtKB-UniRule"/>
</dbReference>
<comment type="caution">
    <text evidence="13">The sequence shown here is derived from an EMBL/GenBank/DDBJ whole genome shotgun (WGS) entry which is preliminary data.</text>
</comment>
<comment type="cofactor">
    <cofactor evidence="10">
        <name>K(+)</name>
        <dbReference type="ChEBI" id="CHEBI:29103"/>
    </cofactor>
    <text evidence="10">Binds 1 potassium ion per subunit.</text>
</comment>
<dbReference type="GO" id="GO:0003924">
    <property type="term" value="F:GTPase activity"/>
    <property type="evidence" value="ECO:0007669"/>
    <property type="project" value="UniProtKB-UniRule"/>
</dbReference>
<keyword evidence="6 10" id="KW-0378">Hydrolase</keyword>
<feature type="domain" description="TrmE-type G" evidence="12">
    <location>
        <begin position="222"/>
        <end position="373"/>
    </location>
</feature>
<dbReference type="PANTHER" id="PTHR42714">
    <property type="entry name" value="TRNA MODIFICATION GTPASE GTPBP3"/>
    <property type="match status" value="1"/>
</dbReference>
<dbReference type="PROSITE" id="PS51709">
    <property type="entry name" value="G_TRME"/>
    <property type="match status" value="1"/>
</dbReference>
<evidence type="ECO:0000256" key="11">
    <source>
        <dbReference type="RuleBase" id="RU003313"/>
    </source>
</evidence>
<keyword evidence="9 10" id="KW-0342">GTP-binding</keyword>
<evidence type="ECO:0000256" key="9">
    <source>
        <dbReference type="ARBA" id="ARBA00023134"/>
    </source>
</evidence>
<dbReference type="InterPro" id="IPR006073">
    <property type="entry name" value="GTP-bd"/>
</dbReference>
<protein>
    <recommendedName>
        <fullName evidence="10">tRNA modification GTPase MnmE</fullName>
        <ecNumber evidence="10">3.6.-.-</ecNumber>
    </recommendedName>
</protein>
<dbReference type="NCBIfam" id="TIGR00231">
    <property type="entry name" value="small_GTP"/>
    <property type="match status" value="1"/>
</dbReference>
<sequence>MFIQDEDTIVALATASGVGAISVIRISGEKSIELVDEVFSGKIKLVDAHTHTIHYGKIIDSKNELIDDVLVSVFKAPHSYTGENSIEISSHGSSLIVKKIIERLIEVGARLAEPGEFTKRAFLNGRIDLAQAEAVADIINSRTEASLRGARNQLDGLLSQKVNFLRNSLINSSSLIELELDFAEEDLEFVSLNKVMNQLQEIEFEIDKLISTYNFGRIIKDGINVALVGKPNVGKSSLLNYLLKEKRAIVSEIPGTTRDIIREEVNIDGILFTLYDTAGIRETEDVIEKEGVNRSVETIKNSDVVIFLNDVQSGFSNKLFEKLKTYTNEDRIIKVVNKIDLDPNTKINCEVKISAKTGEGIDTLFKVLKEKAIGSETYSEKSAIVSNIRHLDALKRAKQFLENAKESIKEKLSGEFIAVDLRNAESALGEIIGRVTSDDILNNIFMKFCIGK</sequence>
<dbReference type="InterPro" id="IPR031168">
    <property type="entry name" value="G_TrmE"/>
</dbReference>
<keyword evidence="7 10" id="KW-0460">Magnesium</keyword>
<feature type="binding site" evidence="10">
    <location>
        <position position="87"/>
    </location>
    <ligand>
        <name>(6S)-5-formyl-5,6,7,8-tetrahydrofolate</name>
        <dbReference type="ChEBI" id="CHEBI:57457"/>
    </ligand>
</feature>
<dbReference type="CDD" id="cd04164">
    <property type="entry name" value="trmE"/>
    <property type="match status" value="1"/>
</dbReference>
<accession>A0AAE3TE94</accession>
<evidence type="ECO:0000256" key="8">
    <source>
        <dbReference type="ARBA" id="ARBA00022958"/>
    </source>
</evidence>
<evidence type="ECO:0000256" key="1">
    <source>
        <dbReference type="ARBA" id="ARBA00011043"/>
    </source>
</evidence>
<comment type="similarity">
    <text evidence="1 10 11">Belongs to the TRAFAC class TrmE-Era-EngA-EngB-Septin-like GTPase superfamily. TrmE GTPase family.</text>
</comment>